<dbReference type="Gene3D" id="3.40.630.30">
    <property type="match status" value="1"/>
</dbReference>
<keyword evidence="3" id="KW-1185">Reference proteome</keyword>
<dbReference type="CDD" id="cd04301">
    <property type="entry name" value="NAT_SF"/>
    <property type="match status" value="1"/>
</dbReference>
<name>A0A5B7X0A1_9FLAO</name>
<evidence type="ECO:0000313" key="2">
    <source>
        <dbReference type="EMBL" id="QCY68749.1"/>
    </source>
</evidence>
<evidence type="ECO:0000313" key="3">
    <source>
        <dbReference type="Proteomes" id="UP000309016"/>
    </source>
</evidence>
<dbReference type="Pfam" id="PF00583">
    <property type="entry name" value="Acetyltransf_1"/>
    <property type="match status" value="1"/>
</dbReference>
<organism evidence="2 3">
    <name type="scientific">Antarcticibacterium flavum</name>
    <dbReference type="NCBI Taxonomy" id="2058175"/>
    <lineage>
        <taxon>Bacteria</taxon>
        <taxon>Pseudomonadati</taxon>
        <taxon>Bacteroidota</taxon>
        <taxon>Flavobacteriia</taxon>
        <taxon>Flavobacteriales</taxon>
        <taxon>Flavobacteriaceae</taxon>
        <taxon>Antarcticibacterium</taxon>
    </lineage>
</organism>
<proteinExistence type="predicted"/>
<evidence type="ECO:0000259" key="1">
    <source>
        <dbReference type="PROSITE" id="PS51186"/>
    </source>
</evidence>
<keyword evidence="2" id="KW-0808">Transferase</keyword>
<dbReference type="OrthoDB" id="9799096at2"/>
<dbReference type="Proteomes" id="UP000309016">
    <property type="component" value="Chromosome"/>
</dbReference>
<accession>A0A5B7X0A1</accession>
<feature type="domain" description="N-acetyltransferase" evidence="1">
    <location>
        <begin position="4"/>
        <end position="161"/>
    </location>
</feature>
<protein>
    <submittedName>
        <fullName evidence="2">N-acetyltransferase family protein</fullName>
    </submittedName>
</protein>
<dbReference type="InterPro" id="IPR000182">
    <property type="entry name" value="GNAT_dom"/>
</dbReference>
<dbReference type="KEGG" id="afla:FHG64_04695"/>
<dbReference type="PROSITE" id="PS51186">
    <property type="entry name" value="GNAT"/>
    <property type="match status" value="1"/>
</dbReference>
<dbReference type="InterPro" id="IPR016181">
    <property type="entry name" value="Acyl_CoA_acyltransferase"/>
</dbReference>
<dbReference type="GO" id="GO:0016747">
    <property type="term" value="F:acyltransferase activity, transferring groups other than amino-acyl groups"/>
    <property type="evidence" value="ECO:0007669"/>
    <property type="project" value="InterPro"/>
</dbReference>
<dbReference type="SUPFAM" id="SSF55729">
    <property type="entry name" value="Acyl-CoA N-acyltransferases (Nat)"/>
    <property type="match status" value="1"/>
</dbReference>
<sequence length="166" mass="18690">MAAVTIRPMVPDDWYRVREIYEAGIATGIATFETTAPTWEDWDRAHLQFSRLVSLEQERITGWAALSPVSGRCVYGGVAEVSVYVDSGYRGKGKGKYLLNHLITESENNGIWTLQAGLFPENTASLKIHLQSGFRLIGDRVRIGKLHKTWKDNLILEKRSNRVGID</sequence>
<dbReference type="EMBL" id="CP040812">
    <property type="protein sequence ID" value="QCY68749.1"/>
    <property type="molecule type" value="Genomic_DNA"/>
</dbReference>
<gene>
    <name evidence="2" type="ORF">FHG64_04695</name>
</gene>
<reference evidence="2 3" key="1">
    <citation type="submission" date="2019-06" db="EMBL/GenBank/DDBJ databases">
        <title>Complete genome sequence of Antarcticibacterium flavum KCTC 52984T from an Antarctic marine sediment.</title>
        <authorList>
            <person name="Lee Y.M."/>
            <person name="Shin S.C."/>
        </authorList>
    </citation>
    <scope>NUCLEOTIDE SEQUENCE [LARGE SCALE GENOMIC DNA]</scope>
    <source>
        <strain evidence="2 3">KCTC 52984</strain>
    </source>
</reference>
<dbReference type="AlphaFoldDB" id="A0A5B7X0A1"/>
<dbReference type="RefSeq" id="WP_139065335.1">
    <property type="nucleotide sequence ID" value="NZ_CP040812.1"/>
</dbReference>